<dbReference type="PANTHER" id="PTHR43289:SF6">
    <property type="entry name" value="SERINE_THREONINE-PROTEIN KINASE NEKL-3"/>
    <property type="match status" value="1"/>
</dbReference>
<dbReference type="RefSeq" id="WP_121254395.1">
    <property type="nucleotide sequence ID" value="NZ_RBIL01000002.1"/>
</dbReference>
<dbReference type="Gene3D" id="1.10.510.10">
    <property type="entry name" value="Transferase(Phosphotransferase) domain 1"/>
    <property type="match status" value="1"/>
</dbReference>
<dbReference type="GO" id="GO:0005524">
    <property type="term" value="F:ATP binding"/>
    <property type="evidence" value="ECO:0007669"/>
    <property type="project" value="UniProtKB-KW"/>
</dbReference>
<dbReference type="EMBL" id="RBIL01000002">
    <property type="protein sequence ID" value="RKQ86560.1"/>
    <property type="molecule type" value="Genomic_DNA"/>
</dbReference>
<dbReference type="CDD" id="cd14014">
    <property type="entry name" value="STKc_PknB_like"/>
    <property type="match status" value="1"/>
</dbReference>
<evidence type="ECO:0000256" key="4">
    <source>
        <dbReference type="ARBA" id="ARBA00022741"/>
    </source>
</evidence>
<dbReference type="InterPro" id="IPR011009">
    <property type="entry name" value="Kinase-like_dom_sf"/>
</dbReference>
<feature type="compositionally biased region" description="Low complexity" evidence="7">
    <location>
        <begin position="443"/>
        <end position="460"/>
    </location>
</feature>
<sequence>MDTIAPGTALAGYRIESLAGRGGMGVVYRATQVALGRPVALKLLTAELADDEGFRARFRREWETAAAIDHPNVIPLYEAGASEDGQLFIAMRFVEGVDLAYLSADGPMGAERAVRLVAQIAAALDAAHARGLVHRDVKPANVLVGPGDHVYLTDFGLSREATQTRLTRTGLFVGSTDYAAPEQVRGEATDARTDVYALGCVLFQLLTGGVPFARSGDMAKMYAHITEPPPLVSDTRPDLPELDAIVERAMAKAPEDRFQSAGALAAAATAAVHGGTSRPGWDTAPVGLAALTPSAARPLGSTAGWAAGPSRATSAAVAPIPAGLGEPAGTSAPLADVPGSRAPANDDLARAAAAWDEAAYGAAAARAMERGTALPEPAPPVSRIAPADDSLAGAALGRSARAAAAVSRIAPADDSLAGAALGRPAPAAAAVSRVPAADDSLAGAASRSAADDSSAPSGRDLSAVTKTRRSSRIIVGAALPLVLLVGIVVATVVAVTAGDDASRAAAVGAATATATATASPTPAPAAAVETIAVGQRPDGVAVSRGEVFVANHGGGSLSTIDPETNAASAPVAVGTRPDHVAAGKGVVWAGVAGEDRIARFEDGKRTASVAVGDRPEAIALGKQLLWVANRNDGTVNRVDRAEAALVGGPIGVGREPAGIFVGPRFVWVTNAKDGTVNRIDPSTAQVVGGPIRVGANPRGVVETTTATWVANADDGTVTRLDRRTGKVIDTITVGSQPRELAHGFGSVWVTNHDDNTVTRIDERTGRIEGAPIPVGEGPLGIAAGAGAVWVADHESSTVTRIRP</sequence>
<dbReference type="PANTHER" id="PTHR43289">
    <property type="entry name" value="MITOGEN-ACTIVATED PROTEIN KINASE KINASE KINASE 20-RELATED"/>
    <property type="match status" value="1"/>
</dbReference>
<evidence type="ECO:0000256" key="1">
    <source>
        <dbReference type="ARBA" id="ARBA00012513"/>
    </source>
</evidence>
<evidence type="ECO:0000256" key="2">
    <source>
        <dbReference type="ARBA" id="ARBA00022527"/>
    </source>
</evidence>
<dbReference type="PROSITE" id="PS50011">
    <property type="entry name" value="PROTEIN_KINASE_DOM"/>
    <property type="match status" value="1"/>
</dbReference>
<keyword evidence="8" id="KW-1133">Transmembrane helix</keyword>
<dbReference type="FunFam" id="1.10.510.10:FF:000021">
    <property type="entry name" value="Serine/threonine protein kinase"/>
    <property type="match status" value="1"/>
</dbReference>
<evidence type="ECO:0000256" key="8">
    <source>
        <dbReference type="SAM" id="Phobius"/>
    </source>
</evidence>
<evidence type="ECO:0000313" key="10">
    <source>
        <dbReference type="EMBL" id="RKQ86560.1"/>
    </source>
</evidence>
<feature type="transmembrane region" description="Helical" evidence="8">
    <location>
        <begin position="473"/>
        <end position="495"/>
    </location>
</feature>
<dbReference type="OrthoDB" id="9762169at2"/>
<keyword evidence="11" id="KW-1185">Reference proteome</keyword>
<dbReference type="InterPro" id="IPR008271">
    <property type="entry name" value="Ser/Thr_kinase_AS"/>
</dbReference>
<keyword evidence="8" id="KW-0472">Membrane</keyword>
<keyword evidence="2" id="KW-0723">Serine/threonine-protein kinase</keyword>
<gene>
    <name evidence="10" type="ORF">C8N24_4573</name>
</gene>
<dbReference type="InterPro" id="IPR000719">
    <property type="entry name" value="Prot_kinase_dom"/>
</dbReference>
<dbReference type="Pfam" id="PF00069">
    <property type="entry name" value="Pkinase"/>
    <property type="match status" value="1"/>
</dbReference>
<protein>
    <recommendedName>
        <fullName evidence="1">non-specific serine/threonine protein kinase</fullName>
        <ecNumber evidence="1">2.7.11.1</ecNumber>
    </recommendedName>
</protein>
<evidence type="ECO:0000256" key="7">
    <source>
        <dbReference type="SAM" id="MobiDB-lite"/>
    </source>
</evidence>
<comment type="caution">
    <text evidence="10">The sequence shown here is derived from an EMBL/GenBank/DDBJ whole genome shotgun (WGS) entry which is preliminary data.</text>
</comment>
<evidence type="ECO:0000256" key="3">
    <source>
        <dbReference type="ARBA" id="ARBA00022679"/>
    </source>
</evidence>
<proteinExistence type="predicted"/>
<keyword evidence="4" id="KW-0547">Nucleotide-binding</keyword>
<dbReference type="GO" id="GO:0004674">
    <property type="term" value="F:protein serine/threonine kinase activity"/>
    <property type="evidence" value="ECO:0007669"/>
    <property type="project" value="UniProtKB-KW"/>
</dbReference>
<reference evidence="10 11" key="1">
    <citation type="submission" date="2018-10" db="EMBL/GenBank/DDBJ databases">
        <title>Genomic Encyclopedia of Archaeal and Bacterial Type Strains, Phase II (KMG-II): from individual species to whole genera.</title>
        <authorList>
            <person name="Goeker M."/>
        </authorList>
    </citation>
    <scope>NUCLEOTIDE SEQUENCE [LARGE SCALE GENOMIC DNA]</scope>
    <source>
        <strain evidence="10 11">DSM 14954</strain>
    </source>
</reference>
<dbReference type="SUPFAM" id="SSF56112">
    <property type="entry name" value="Protein kinase-like (PK-like)"/>
    <property type="match status" value="1"/>
</dbReference>
<dbReference type="Proteomes" id="UP000278962">
    <property type="component" value="Unassembled WGS sequence"/>
</dbReference>
<keyword evidence="8" id="KW-0812">Transmembrane</keyword>
<dbReference type="AlphaFoldDB" id="A0A660L4T0"/>
<dbReference type="InterPro" id="IPR015943">
    <property type="entry name" value="WD40/YVTN_repeat-like_dom_sf"/>
</dbReference>
<name>A0A660L4T0_9ACTN</name>
<feature type="domain" description="Protein kinase" evidence="9">
    <location>
        <begin position="13"/>
        <end position="272"/>
    </location>
</feature>
<dbReference type="InterPro" id="IPR011045">
    <property type="entry name" value="N2O_reductase_N"/>
</dbReference>
<evidence type="ECO:0000313" key="11">
    <source>
        <dbReference type="Proteomes" id="UP000278962"/>
    </source>
</evidence>
<evidence type="ECO:0000256" key="5">
    <source>
        <dbReference type="ARBA" id="ARBA00022777"/>
    </source>
</evidence>
<dbReference type="SMART" id="SM00220">
    <property type="entry name" value="S_TKc"/>
    <property type="match status" value="1"/>
</dbReference>
<feature type="region of interest" description="Disordered" evidence="7">
    <location>
        <begin position="443"/>
        <end position="463"/>
    </location>
</feature>
<dbReference type="Gene3D" id="3.30.200.20">
    <property type="entry name" value="Phosphorylase Kinase, domain 1"/>
    <property type="match status" value="1"/>
</dbReference>
<keyword evidence="6" id="KW-0067">ATP-binding</keyword>
<accession>A0A660L4T0</accession>
<evidence type="ECO:0000259" key="9">
    <source>
        <dbReference type="PROSITE" id="PS50011"/>
    </source>
</evidence>
<evidence type="ECO:0000256" key="6">
    <source>
        <dbReference type="ARBA" id="ARBA00022840"/>
    </source>
</evidence>
<dbReference type="EC" id="2.7.11.1" evidence="1"/>
<dbReference type="SUPFAM" id="SSF50974">
    <property type="entry name" value="Nitrous oxide reductase, N-terminal domain"/>
    <property type="match status" value="1"/>
</dbReference>
<dbReference type="Gene3D" id="2.130.10.10">
    <property type="entry name" value="YVTN repeat-like/Quinoprotein amine dehydrogenase"/>
    <property type="match status" value="3"/>
</dbReference>
<keyword evidence="3" id="KW-0808">Transferase</keyword>
<dbReference type="PROSITE" id="PS00108">
    <property type="entry name" value="PROTEIN_KINASE_ST"/>
    <property type="match status" value="1"/>
</dbReference>
<organism evidence="10 11">
    <name type="scientific">Solirubrobacter pauli</name>
    <dbReference type="NCBI Taxonomy" id="166793"/>
    <lineage>
        <taxon>Bacteria</taxon>
        <taxon>Bacillati</taxon>
        <taxon>Actinomycetota</taxon>
        <taxon>Thermoleophilia</taxon>
        <taxon>Solirubrobacterales</taxon>
        <taxon>Solirubrobacteraceae</taxon>
        <taxon>Solirubrobacter</taxon>
    </lineage>
</organism>
<keyword evidence="5 10" id="KW-0418">Kinase</keyword>